<accession>A0A4R2P7U3</accession>
<dbReference type="RefSeq" id="WP_207902917.1">
    <property type="nucleotide sequence ID" value="NZ_SLXK01000004.1"/>
</dbReference>
<dbReference type="PROSITE" id="PS00600">
    <property type="entry name" value="AA_TRANSFER_CLASS_3"/>
    <property type="match status" value="1"/>
</dbReference>
<dbReference type="InterPro" id="IPR005814">
    <property type="entry name" value="Aminotrans_3"/>
</dbReference>
<keyword evidence="2 6" id="KW-0032">Aminotransferase</keyword>
<evidence type="ECO:0000256" key="3">
    <source>
        <dbReference type="ARBA" id="ARBA00022679"/>
    </source>
</evidence>
<keyword evidence="4 5" id="KW-0663">Pyridoxal phosphate</keyword>
<proteinExistence type="inferred from homology"/>
<dbReference type="GO" id="GO:0030170">
    <property type="term" value="F:pyridoxal phosphate binding"/>
    <property type="evidence" value="ECO:0007669"/>
    <property type="project" value="InterPro"/>
</dbReference>
<dbReference type="Proteomes" id="UP000295416">
    <property type="component" value="Unassembled WGS sequence"/>
</dbReference>
<comment type="similarity">
    <text evidence="1 5">Belongs to the class-III pyridoxal-phosphate-dependent aminotransferase family.</text>
</comment>
<evidence type="ECO:0000256" key="2">
    <source>
        <dbReference type="ARBA" id="ARBA00022576"/>
    </source>
</evidence>
<dbReference type="PIRSF" id="PIRSF000521">
    <property type="entry name" value="Transaminase_4ab_Lys_Orn"/>
    <property type="match status" value="1"/>
</dbReference>
<evidence type="ECO:0000313" key="7">
    <source>
        <dbReference type="Proteomes" id="UP000295416"/>
    </source>
</evidence>
<dbReference type="Gene3D" id="3.40.640.10">
    <property type="entry name" value="Type I PLP-dependent aspartate aminotransferase-like (Major domain)"/>
    <property type="match status" value="1"/>
</dbReference>
<organism evidence="6 7">
    <name type="scientific">Scopulibacillus darangshiensis</name>
    <dbReference type="NCBI Taxonomy" id="442528"/>
    <lineage>
        <taxon>Bacteria</taxon>
        <taxon>Bacillati</taxon>
        <taxon>Bacillota</taxon>
        <taxon>Bacilli</taxon>
        <taxon>Bacillales</taxon>
        <taxon>Sporolactobacillaceae</taxon>
        <taxon>Scopulibacillus</taxon>
    </lineage>
</organism>
<sequence>MTKNIALENTTINELKESDKKYFLHPTTSIKQHQANGPSFIFKEGKGIYLTDINGDQYIDAMSSLWNVNIGHGREEIAEAAKEQMSTLAYSSCFQGFSHEPVIRLSEKLASITPGDLNVSFFTSGGSESNDTAFKLIRHYWKLKGEAKRTKIIGVKRGYHGITVGATSATGIDQFQNMATAKAPDFVHATTRFKTNCELGDKSDPDYAGSIRGTIEKEGTETVAAIIVEPVMGAGGLFIPPAGYLQALRKLCDEYGILMIADEVICGFGRTGKMFGVDNWDVVPDVMTVAKGITSAYIQLGAVIITERLRNELAEISPNDVFFHGFTYSGHTTACAIALKNIEIIEREDLVGNAKRMEAELMKGFKYLENNHSIVTKSRAIGLLAGFELLKDREKGVPFDQAIMAAPKVVGECHKRKLIVRPVVFEGSNSIVFAPPLITNKEQVETIINKLSDAISAFERQGHL</sequence>
<gene>
    <name evidence="6" type="ORF">EV207_10466</name>
</gene>
<dbReference type="AlphaFoldDB" id="A0A4R2P7U3"/>
<dbReference type="PANTHER" id="PTHR43094:SF1">
    <property type="entry name" value="AMINOTRANSFERASE CLASS-III"/>
    <property type="match status" value="1"/>
</dbReference>
<dbReference type="EMBL" id="SLXK01000004">
    <property type="protein sequence ID" value="TCP30887.1"/>
    <property type="molecule type" value="Genomic_DNA"/>
</dbReference>
<dbReference type="PANTHER" id="PTHR43094">
    <property type="entry name" value="AMINOTRANSFERASE"/>
    <property type="match status" value="1"/>
</dbReference>
<dbReference type="InterPro" id="IPR049704">
    <property type="entry name" value="Aminotrans_3_PPA_site"/>
</dbReference>
<protein>
    <submittedName>
        <fullName evidence="6">Putrescine aminotransferase</fullName>
    </submittedName>
</protein>
<name>A0A4R2P7U3_9BACL</name>
<evidence type="ECO:0000256" key="1">
    <source>
        <dbReference type="ARBA" id="ARBA00008954"/>
    </source>
</evidence>
<dbReference type="CDD" id="cd00610">
    <property type="entry name" value="OAT_like"/>
    <property type="match status" value="1"/>
</dbReference>
<dbReference type="Gene3D" id="3.90.1150.10">
    <property type="entry name" value="Aspartate Aminotransferase, domain 1"/>
    <property type="match status" value="1"/>
</dbReference>
<dbReference type="GO" id="GO:0008483">
    <property type="term" value="F:transaminase activity"/>
    <property type="evidence" value="ECO:0007669"/>
    <property type="project" value="UniProtKB-KW"/>
</dbReference>
<dbReference type="InterPro" id="IPR015422">
    <property type="entry name" value="PyrdxlP-dep_Trfase_small"/>
</dbReference>
<dbReference type="InterPro" id="IPR015424">
    <property type="entry name" value="PyrdxlP-dep_Trfase"/>
</dbReference>
<evidence type="ECO:0000256" key="4">
    <source>
        <dbReference type="ARBA" id="ARBA00022898"/>
    </source>
</evidence>
<keyword evidence="7" id="KW-1185">Reference proteome</keyword>
<dbReference type="Pfam" id="PF00202">
    <property type="entry name" value="Aminotran_3"/>
    <property type="match status" value="1"/>
</dbReference>
<dbReference type="FunFam" id="3.40.640.10:FF:000014">
    <property type="entry name" value="Adenosylmethionine-8-amino-7-oxononanoate aminotransferase, probable"/>
    <property type="match status" value="1"/>
</dbReference>
<evidence type="ECO:0000256" key="5">
    <source>
        <dbReference type="RuleBase" id="RU003560"/>
    </source>
</evidence>
<comment type="caution">
    <text evidence="6">The sequence shown here is derived from an EMBL/GenBank/DDBJ whole genome shotgun (WGS) entry which is preliminary data.</text>
</comment>
<reference evidence="6 7" key="1">
    <citation type="submission" date="2019-03" db="EMBL/GenBank/DDBJ databases">
        <title>Genomic Encyclopedia of Type Strains, Phase IV (KMG-IV): sequencing the most valuable type-strain genomes for metagenomic binning, comparative biology and taxonomic classification.</title>
        <authorList>
            <person name="Goeker M."/>
        </authorList>
    </citation>
    <scope>NUCLEOTIDE SEQUENCE [LARGE SCALE GENOMIC DNA]</scope>
    <source>
        <strain evidence="6 7">DSM 19377</strain>
    </source>
</reference>
<evidence type="ECO:0000313" key="6">
    <source>
        <dbReference type="EMBL" id="TCP30887.1"/>
    </source>
</evidence>
<dbReference type="SUPFAM" id="SSF53383">
    <property type="entry name" value="PLP-dependent transferases"/>
    <property type="match status" value="1"/>
</dbReference>
<dbReference type="InterPro" id="IPR015421">
    <property type="entry name" value="PyrdxlP-dep_Trfase_major"/>
</dbReference>
<keyword evidence="3 6" id="KW-0808">Transferase</keyword>